<organism evidence="1 2">
    <name type="scientific">Holotrichia oblita</name>
    <name type="common">Chafer beetle</name>
    <dbReference type="NCBI Taxonomy" id="644536"/>
    <lineage>
        <taxon>Eukaryota</taxon>
        <taxon>Metazoa</taxon>
        <taxon>Ecdysozoa</taxon>
        <taxon>Arthropoda</taxon>
        <taxon>Hexapoda</taxon>
        <taxon>Insecta</taxon>
        <taxon>Pterygota</taxon>
        <taxon>Neoptera</taxon>
        <taxon>Endopterygota</taxon>
        <taxon>Coleoptera</taxon>
        <taxon>Polyphaga</taxon>
        <taxon>Scarabaeiformia</taxon>
        <taxon>Scarabaeidae</taxon>
        <taxon>Melolonthinae</taxon>
        <taxon>Holotrichia</taxon>
    </lineage>
</organism>
<gene>
    <name evidence="1" type="ORF">MML48_9g00016183</name>
</gene>
<name>A0ACB9SHA9_HOLOL</name>
<accession>A0ACB9SHA9</accession>
<dbReference type="Proteomes" id="UP001056778">
    <property type="component" value="Chromosome 9"/>
</dbReference>
<evidence type="ECO:0000313" key="1">
    <source>
        <dbReference type="EMBL" id="KAI4454570.1"/>
    </source>
</evidence>
<sequence length="370" mass="42260">MASEVKELLKFMQLGARLDLKAYAVSNILGLTGTVEGIKLLLENPEFLISLLTLLNDNSEVISKESALSLVNISAYEDNVSTLLDLDLEEKSKIVIQRKPQNIVKTVLDFILDKNSHISDPCCMILSNLSRSSRHTEQIIALMEKADVTFDVLINAFTRNKYNNKGASLHYLGPVLSNLSQSVRVRKYILDKDKCVIQRLLPFTEYKDSHIRRGGIVGTLRNCCFDIDHHDWLLSEAVDILPRLLLPLAGSTEYDEEDNDKLPLELQYLPEDKAREDDPDIRCMLLEAITQLCAKRQNRELIRNKNAYVILRELHKWEDDRKALLACENLVDILIRTEEEIGEDNLLEVEVPEDLKEKFEKGDNEALKKS</sequence>
<keyword evidence="2" id="KW-1185">Reference proteome</keyword>
<reference evidence="1" key="1">
    <citation type="submission" date="2022-04" db="EMBL/GenBank/DDBJ databases">
        <title>Chromosome-scale genome assembly of Holotrichia oblita Faldermann.</title>
        <authorList>
            <person name="Rongchong L."/>
        </authorList>
    </citation>
    <scope>NUCLEOTIDE SEQUENCE</scope>
    <source>
        <strain evidence="1">81SQS9</strain>
    </source>
</reference>
<comment type="caution">
    <text evidence="1">The sequence shown here is derived from an EMBL/GenBank/DDBJ whole genome shotgun (WGS) entry which is preliminary data.</text>
</comment>
<protein>
    <submittedName>
        <fullName evidence="1">Protein hgh1</fullName>
    </submittedName>
</protein>
<proteinExistence type="predicted"/>
<evidence type="ECO:0000313" key="2">
    <source>
        <dbReference type="Proteomes" id="UP001056778"/>
    </source>
</evidence>
<dbReference type="EMBL" id="CM043023">
    <property type="protein sequence ID" value="KAI4454570.1"/>
    <property type="molecule type" value="Genomic_DNA"/>
</dbReference>